<dbReference type="OrthoDB" id="5584941at2"/>
<proteinExistence type="predicted"/>
<dbReference type="CDD" id="cd00093">
    <property type="entry name" value="HTH_XRE"/>
    <property type="match status" value="1"/>
</dbReference>
<organism evidence="3 4">
    <name type="scientific">Propionibacterium cyclohexanicum</name>
    <dbReference type="NCBI Taxonomy" id="64702"/>
    <lineage>
        <taxon>Bacteria</taxon>
        <taxon>Bacillati</taxon>
        <taxon>Actinomycetota</taxon>
        <taxon>Actinomycetes</taxon>
        <taxon>Propionibacteriales</taxon>
        <taxon>Propionibacteriaceae</taxon>
        <taxon>Propionibacterium</taxon>
    </lineage>
</organism>
<evidence type="ECO:0000256" key="1">
    <source>
        <dbReference type="ARBA" id="ARBA00023125"/>
    </source>
</evidence>
<dbReference type="InterPro" id="IPR014710">
    <property type="entry name" value="RmlC-like_jellyroll"/>
</dbReference>
<keyword evidence="1" id="KW-0238">DNA-binding</keyword>
<dbReference type="RefSeq" id="WP_091970792.1">
    <property type="nucleotide sequence ID" value="NZ_FOGZ01000023.1"/>
</dbReference>
<dbReference type="GO" id="GO:0003677">
    <property type="term" value="F:DNA binding"/>
    <property type="evidence" value="ECO:0007669"/>
    <property type="project" value="UniProtKB-KW"/>
</dbReference>
<dbReference type="Gene3D" id="2.60.120.10">
    <property type="entry name" value="Jelly Rolls"/>
    <property type="match status" value="1"/>
</dbReference>
<dbReference type="InterPro" id="IPR001387">
    <property type="entry name" value="Cro/C1-type_HTH"/>
</dbReference>
<reference evidence="3 4" key="1">
    <citation type="submission" date="2016-10" db="EMBL/GenBank/DDBJ databases">
        <authorList>
            <person name="de Groot N.N."/>
        </authorList>
    </citation>
    <scope>NUCLEOTIDE SEQUENCE [LARGE SCALE GENOMIC DNA]</scope>
    <source>
        <strain evidence="3 4">DSM 16859</strain>
    </source>
</reference>
<gene>
    <name evidence="3" type="ORF">SAMN05443377_12343</name>
</gene>
<dbReference type="InterPro" id="IPR010982">
    <property type="entry name" value="Lambda_DNA-bd_dom_sf"/>
</dbReference>
<name>A0A1H9TJX3_9ACTN</name>
<dbReference type="SMART" id="SM00530">
    <property type="entry name" value="HTH_XRE"/>
    <property type="match status" value="1"/>
</dbReference>
<dbReference type="PROSITE" id="PS50943">
    <property type="entry name" value="HTH_CROC1"/>
    <property type="match status" value="1"/>
</dbReference>
<dbReference type="AlphaFoldDB" id="A0A1H9TJX3"/>
<dbReference type="SUPFAM" id="SSF51182">
    <property type="entry name" value="RmlC-like cupins"/>
    <property type="match status" value="1"/>
</dbReference>
<evidence type="ECO:0000313" key="3">
    <source>
        <dbReference type="EMBL" id="SER96913.1"/>
    </source>
</evidence>
<dbReference type="SUPFAM" id="SSF47413">
    <property type="entry name" value="lambda repressor-like DNA-binding domains"/>
    <property type="match status" value="1"/>
</dbReference>
<dbReference type="GO" id="GO:0003700">
    <property type="term" value="F:DNA-binding transcription factor activity"/>
    <property type="evidence" value="ECO:0007669"/>
    <property type="project" value="TreeGrafter"/>
</dbReference>
<feature type="domain" description="HTH cro/C1-type" evidence="2">
    <location>
        <begin position="9"/>
        <end position="63"/>
    </location>
</feature>
<dbReference type="PANTHER" id="PTHR46797">
    <property type="entry name" value="HTH-TYPE TRANSCRIPTIONAL REGULATOR"/>
    <property type="match status" value="1"/>
</dbReference>
<dbReference type="GO" id="GO:0005829">
    <property type="term" value="C:cytosol"/>
    <property type="evidence" value="ECO:0007669"/>
    <property type="project" value="TreeGrafter"/>
</dbReference>
<dbReference type="Proteomes" id="UP000198815">
    <property type="component" value="Unassembled WGS sequence"/>
</dbReference>
<accession>A0A1H9TJX3</accession>
<dbReference type="InterPro" id="IPR011051">
    <property type="entry name" value="RmlC_Cupin_sf"/>
</dbReference>
<dbReference type="CDD" id="cd02209">
    <property type="entry name" value="cupin_XRE_C"/>
    <property type="match status" value="1"/>
</dbReference>
<dbReference type="Pfam" id="PF01381">
    <property type="entry name" value="HTH_3"/>
    <property type="match status" value="1"/>
</dbReference>
<dbReference type="PANTHER" id="PTHR46797:SF1">
    <property type="entry name" value="METHYLPHOSPHONATE SYNTHASE"/>
    <property type="match status" value="1"/>
</dbReference>
<keyword evidence="4" id="KW-1185">Reference proteome</keyword>
<protein>
    <submittedName>
        <fullName evidence="3">Cupin domain-containing protein</fullName>
    </submittedName>
</protein>
<evidence type="ECO:0000313" key="4">
    <source>
        <dbReference type="Proteomes" id="UP000198815"/>
    </source>
</evidence>
<sequence>MNDSLAVRLRLAREERGLSLSELARRSGIGKGTVSELENGLRGARLDTLFALSTALEIPLGALIPDRPGKAPVSVSGVSVFATLLGTWASDGGTVEAYRATVSAQKQHSTAHHAGVEETVTVIRGRVRVGTEGDERDLRPGESLRYPGDLPHIFVALDGDAEVILLMHYPYPLETARHTP</sequence>
<dbReference type="EMBL" id="FOGZ01000023">
    <property type="protein sequence ID" value="SER96913.1"/>
    <property type="molecule type" value="Genomic_DNA"/>
</dbReference>
<evidence type="ECO:0000259" key="2">
    <source>
        <dbReference type="PROSITE" id="PS50943"/>
    </source>
</evidence>
<dbReference type="Gene3D" id="1.10.260.40">
    <property type="entry name" value="lambda repressor-like DNA-binding domains"/>
    <property type="match status" value="1"/>
</dbReference>
<dbReference type="STRING" id="64702.SAMN05443377_12343"/>
<dbReference type="InterPro" id="IPR050807">
    <property type="entry name" value="TransReg_Diox_bact_type"/>
</dbReference>
<dbReference type="Pfam" id="PF07883">
    <property type="entry name" value="Cupin_2"/>
    <property type="match status" value="1"/>
</dbReference>
<dbReference type="InterPro" id="IPR013096">
    <property type="entry name" value="Cupin_2"/>
</dbReference>